<name>A0A0P9CCB8_9BACL</name>
<sequence length="185" mass="20681">MISSNDFRTGTTIEVDGNIFRVIEFMHVKPGKGAAFVRTKLKNVKTGAVREQTFRAGEKVPRARIETREMQYLYNDGELYTFMDTETYEQLTIQKGSLEYELNFLKENMNCYVVMHDGASIGIDLPNTVELEVVSTEPGIKGDTATGGSKPATVETGYTLQVPFFINEGDRLIIDTRSGAYVSRA</sequence>
<evidence type="ECO:0000256" key="4">
    <source>
        <dbReference type="ARBA" id="ARBA00022490"/>
    </source>
</evidence>
<keyword evidence="4 8" id="KW-0963">Cytoplasm</keyword>
<dbReference type="InterPro" id="IPR013185">
    <property type="entry name" value="Transl_elong_KOW-like"/>
</dbReference>
<comment type="pathway">
    <text evidence="2 8">Protein biosynthesis; polypeptide chain elongation.</text>
</comment>
<dbReference type="InterPro" id="IPR015365">
    <property type="entry name" value="Elong-fact-P_C"/>
</dbReference>
<dbReference type="PIRSF" id="PIRSF005901">
    <property type="entry name" value="EF-P"/>
    <property type="match status" value="1"/>
</dbReference>
<evidence type="ECO:0000256" key="7">
    <source>
        <dbReference type="ARBA" id="ARBA00025469"/>
    </source>
</evidence>
<dbReference type="FunFam" id="2.40.50.140:FF:000004">
    <property type="entry name" value="Elongation factor P"/>
    <property type="match status" value="1"/>
</dbReference>
<dbReference type="GO" id="GO:0003746">
    <property type="term" value="F:translation elongation factor activity"/>
    <property type="evidence" value="ECO:0007669"/>
    <property type="project" value="UniProtKB-UniRule"/>
</dbReference>
<evidence type="ECO:0000259" key="12">
    <source>
        <dbReference type="SMART" id="SM01185"/>
    </source>
</evidence>
<keyword evidence="14" id="KW-1185">Reference proteome</keyword>
<dbReference type="PROSITE" id="PS01275">
    <property type="entry name" value="EFP"/>
    <property type="match status" value="1"/>
</dbReference>
<dbReference type="CDD" id="cd04470">
    <property type="entry name" value="S1_EF-P_repeat_1"/>
    <property type="match status" value="1"/>
</dbReference>
<dbReference type="STRING" id="471514.AN477_13460"/>
<dbReference type="InterPro" id="IPR001059">
    <property type="entry name" value="Transl_elong_P/YeiP_cen"/>
</dbReference>
<dbReference type="InterPro" id="IPR012340">
    <property type="entry name" value="NA-bd_OB-fold"/>
</dbReference>
<dbReference type="NCBIfam" id="NF001810">
    <property type="entry name" value="PRK00529.1"/>
    <property type="match status" value="1"/>
</dbReference>
<dbReference type="FunFam" id="2.30.30.30:FF:000003">
    <property type="entry name" value="Elongation factor P"/>
    <property type="match status" value="1"/>
</dbReference>
<dbReference type="Pfam" id="PF08207">
    <property type="entry name" value="EFP_N"/>
    <property type="match status" value="1"/>
</dbReference>
<dbReference type="EMBL" id="LJCO01000054">
    <property type="protein sequence ID" value="KPV43247.1"/>
    <property type="molecule type" value="Genomic_DNA"/>
</dbReference>
<dbReference type="SMART" id="SM01185">
    <property type="entry name" value="EFP"/>
    <property type="match status" value="1"/>
</dbReference>
<dbReference type="Gene3D" id="2.30.30.30">
    <property type="match status" value="1"/>
</dbReference>
<evidence type="ECO:0000256" key="8">
    <source>
        <dbReference type="HAMAP-Rule" id="MF_00141"/>
    </source>
</evidence>
<dbReference type="InterPro" id="IPR020599">
    <property type="entry name" value="Transl_elong_fac_P/YeiP"/>
</dbReference>
<dbReference type="FunFam" id="2.40.50.140:FF:000009">
    <property type="entry name" value="Elongation factor P"/>
    <property type="match status" value="1"/>
</dbReference>
<evidence type="ECO:0000313" key="14">
    <source>
        <dbReference type="Proteomes" id="UP000050482"/>
    </source>
</evidence>
<dbReference type="PATRIC" id="fig|471514.4.peg.1394"/>
<dbReference type="RefSeq" id="WP_054969678.1">
    <property type="nucleotide sequence ID" value="NZ_LJCO01000054.1"/>
</dbReference>
<dbReference type="InterPro" id="IPR013852">
    <property type="entry name" value="Transl_elong_P/YeiP_CS"/>
</dbReference>
<dbReference type="Gene3D" id="2.40.50.140">
    <property type="entry name" value="Nucleic acid-binding proteins"/>
    <property type="match status" value="2"/>
</dbReference>
<dbReference type="Pfam" id="PF01132">
    <property type="entry name" value="EFP"/>
    <property type="match status" value="1"/>
</dbReference>
<reference evidence="13 14" key="1">
    <citation type="submission" date="2015-09" db="EMBL/GenBank/DDBJ databases">
        <title>Draft genome sequence of Alicyclobacillus ferrooxydans DSM 22381.</title>
        <authorList>
            <person name="Hemp J."/>
        </authorList>
    </citation>
    <scope>NUCLEOTIDE SEQUENCE [LARGE SCALE GENOMIC DNA]</scope>
    <source>
        <strain evidence="13 14">TC-34</strain>
    </source>
</reference>
<proteinExistence type="inferred from homology"/>
<comment type="function">
    <text evidence="7 8">Involved in peptide bond synthesis. Stimulates efficient translation and peptide-bond synthesis on native or reconstituted 70S ribosomes in vitro. Probably functions indirectly by altering the affinity of the ribosome for aminoacyl-tRNA, thus increasing their reactivity as acceptors for peptidyl transferase.</text>
</comment>
<dbReference type="SMART" id="SM00841">
    <property type="entry name" value="Elong-fact-P_C"/>
    <property type="match status" value="1"/>
</dbReference>
<evidence type="ECO:0000256" key="1">
    <source>
        <dbReference type="ARBA" id="ARBA00004496"/>
    </source>
</evidence>
<dbReference type="PANTHER" id="PTHR30053:SF12">
    <property type="entry name" value="ELONGATION FACTOR P (EF-P) FAMILY PROTEIN"/>
    <property type="match status" value="1"/>
</dbReference>
<dbReference type="SUPFAM" id="SSF50249">
    <property type="entry name" value="Nucleic acid-binding proteins"/>
    <property type="match status" value="2"/>
</dbReference>
<dbReference type="PANTHER" id="PTHR30053">
    <property type="entry name" value="ELONGATION FACTOR P"/>
    <property type="match status" value="1"/>
</dbReference>
<evidence type="ECO:0000256" key="3">
    <source>
        <dbReference type="ARBA" id="ARBA00009479"/>
    </source>
</evidence>
<dbReference type="AlphaFoldDB" id="A0A0P9CCB8"/>
<keyword evidence="5 8" id="KW-0251">Elongation factor</keyword>
<organism evidence="13 14">
    <name type="scientific">Alicyclobacillus ferrooxydans</name>
    <dbReference type="NCBI Taxonomy" id="471514"/>
    <lineage>
        <taxon>Bacteria</taxon>
        <taxon>Bacillati</taxon>
        <taxon>Bacillota</taxon>
        <taxon>Bacilli</taxon>
        <taxon>Bacillales</taxon>
        <taxon>Alicyclobacillaceae</taxon>
        <taxon>Alicyclobacillus</taxon>
    </lineage>
</organism>
<evidence type="ECO:0000256" key="6">
    <source>
        <dbReference type="ARBA" id="ARBA00022917"/>
    </source>
</evidence>
<feature type="domain" description="Translation elongation factor P/YeiP central" evidence="12">
    <location>
        <begin position="67"/>
        <end position="121"/>
    </location>
</feature>
<dbReference type="OrthoDB" id="9801844at2"/>
<evidence type="ECO:0000313" key="13">
    <source>
        <dbReference type="EMBL" id="KPV43247.1"/>
    </source>
</evidence>
<accession>A0A0P9CCB8</accession>
<comment type="similarity">
    <text evidence="3 8 10">Belongs to the elongation factor P family.</text>
</comment>
<dbReference type="HAMAP" id="MF_00141">
    <property type="entry name" value="EF_P"/>
    <property type="match status" value="1"/>
</dbReference>
<dbReference type="SUPFAM" id="SSF50104">
    <property type="entry name" value="Translation proteins SH3-like domain"/>
    <property type="match status" value="1"/>
</dbReference>
<dbReference type="UniPathway" id="UPA00345"/>
<dbReference type="GO" id="GO:0043043">
    <property type="term" value="P:peptide biosynthetic process"/>
    <property type="evidence" value="ECO:0007669"/>
    <property type="project" value="InterPro"/>
</dbReference>
<dbReference type="CDD" id="cd05794">
    <property type="entry name" value="S1_EF-P_repeat_2"/>
    <property type="match status" value="1"/>
</dbReference>
<dbReference type="NCBIfam" id="TIGR00038">
    <property type="entry name" value="efp"/>
    <property type="match status" value="1"/>
</dbReference>
<feature type="domain" description="Elongation factor P C-terminal" evidence="11">
    <location>
        <begin position="129"/>
        <end position="184"/>
    </location>
</feature>
<comment type="subcellular location">
    <subcellularLocation>
        <location evidence="1 8">Cytoplasm</location>
    </subcellularLocation>
</comment>
<gene>
    <name evidence="8" type="primary">efp</name>
    <name evidence="13" type="ORF">AN477_13460</name>
</gene>
<dbReference type="Proteomes" id="UP000050482">
    <property type="component" value="Unassembled WGS sequence"/>
</dbReference>
<evidence type="ECO:0000256" key="9">
    <source>
        <dbReference type="NCBIfam" id="TIGR00038"/>
    </source>
</evidence>
<keyword evidence="6 8" id="KW-0648">Protein biosynthesis</keyword>
<dbReference type="Pfam" id="PF09285">
    <property type="entry name" value="Elong-fact-P_C"/>
    <property type="match status" value="1"/>
</dbReference>
<dbReference type="InterPro" id="IPR008991">
    <property type="entry name" value="Translation_prot_SH3-like_sf"/>
</dbReference>
<evidence type="ECO:0000259" key="11">
    <source>
        <dbReference type="SMART" id="SM00841"/>
    </source>
</evidence>
<dbReference type="InterPro" id="IPR011768">
    <property type="entry name" value="Transl_elongation_fac_P"/>
</dbReference>
<dbReference type="InterPro" id="IPR014722">
    <property type="entry name" value="Rib_uL2_dom2"/>
</dbReference>
<dbReference type="GO" id="GO:0005829">
    <property type="term" value="C:cytosol"/>
    <property type="evidence" value="ECO:0007669"/>
    <property type="project" value="UniProtKB-ARBA"/>
</dbReference>
<evidence type="ECO:0000256" key="5">
    <source>
        <dbReference type="ARBA" id="ARBA00022768"/>
    </source>
</evidence>
<evidence type="ECO:0000256" key="2">
    <source>
        <dbReference type="ARBA" id="ARBA00004815"/>
    </source>
</evidence>
<protein>
    <recommendedName>
        <fullName evidence="8 9">Elongation factor P</fullName>
        <shortName evidence="8">EF-P</shortName>
    </recommendedName>
</protein>
<comment type="caution">
    <text evidence="13">The sequence shown here is derived from an EMBL/GenBank/DDBJ whole genome shotgun (WGS) entry which is preliminary data.</text>
</comment>
<evidence type="ECO:0000256" key="10">
    <source>
        <dbReference type="RuleBase" id="RU004389"/>
    </source>
</evidence>